<dbReference type="RefSeq" id="XP_003649678.1">
    <property type="nucleotide sequence ID" value="XM_003649630.1"/>
</dbReference>
<sequence>MDPLKHGDSFSSEPLLPTVAPGKTVSGTQPNSHIRQRPAPVGRMAYVGRAILVLLLCMLVLFGAASVRSSWMPCHLGATGSQTGAGRPELLPSPASLPDPDRFQDGVRASKPPTVEVVQEVDATLASSTLQLARREGVNSTTASVSSSPTGTESSSTPPVDTTPSSTVPPSSASSTISSPSPTSSSSVPPVTNPSSSSSTTTTTAPSSSSPPATSSTTSAVIPTTTPPTHTSKTVVETFTSTSPNGVVVTVTSTAFVAADSSETAAPSSTNSPSLQNAADGHRRSGSILAGAVGLTALLLVV</sequence>
<gene>
    <name evidence="3" type="ORF">THITE_2149045</name>
</gene>
<evidence type="ECO:0000256" key="1">
    <source>
        <dbReference type="SAM" id="MobiDB-lite"/>
    </source>
</evidence>
<organism evidence="3 4">
    <name type="scientific">Thermothielavioides terrestris (strain ATCC 38088 / NRRL 8126)</name>
    <name type="common">Thielavia terrestris</name>
    <dbReference type="NCBI Taxonomy" id="578455"/>
    <lineage>
        <taxon>Eukaryota</taxon>
        <taxon>Fungi</taxon>
        <taxon>Dikarya</taxon>
        <taxon>Ascomycota</taxon>
        <taxon>Pezizomycotina</taxon>
        <taxon>Sordariomycetes</taxon>
        <taxon>Sordariomycetidae</taxon>
        <taxon>Sordariales</taxon>
        <taxon>Chaetomiaceae</taxon>
        <taxon>Thermothielavioides</taxon>
        <taxon>Thermothielavioides terrestris</taxon>
    </lineage>
</organism>
<evidence type="ECO:0000313" key="3">
    <source>
        <dbReference type="EMBL" id="AEO63342.1"/>
    </source>
</evidence>
<keyword evidence="2" id="KW-0472">Membrane</keyword>
<feature type="region of interest" description="Disordered" evidence="1">
    <location>
        <begin position="1"/>
        <end position="36"/>
    </location>
</feature>
<feature type="region of interest" description="Disordered" evidence="1">
    <location>
        <begin position="261"/>
        <end position="282"/>
    </location>
</feature>
<keyword evidence="2" id="KW-1133">Transmembrane helix</keyword>
<keyword evidence="4" id="KW-1185">Reference proteome</keyword>
<dbReference type="HOGENOM" id="CLU_993972_0_0_1"/>
<feature type="region of interest" description="Disordered" evidence="1">
    <location>
        <begin position="80"/>
        <end position="114"/>
    </location>
</feature>
<accession>G2QR88</accession>
<reference evidence="3 4" key="1">
    <citation type="journal article" date="2011" name="Nat. Biotechnol.">
        <title>Comparative genomic analysis of the thermophilic biomass-degrading fungi Myceliophthora thermophila and Thielavia terrestris.</title>
        <authorList>
            <person name="Berka R.M."/>
            <person name="Grigoriev I.V."/>
            <person name="Otillar R."/>
            <person name="Salamov A."/>
            <person name="Grimwood J."/>
            <person name="Reid I."/>
            <person name="Ishmael N."/>
            <person name="John T."/>
            <person name="Darmond C."/>
            <person name="Moisan M.-C."/>
            <person name="Henrissat B."/>
            <person name="Coutinho P.M."/>
            <person name="Lombard V."/>
            <person name="Natvig D.O."/>
            <person name="Lindquist E."/>
            <person name="Schmutz J."/>
            <person name="Lucas S."/>
            <person name="Harris P."/>
            <person name="Powlowski J."/>
            <person name="Bellemare A."/>
            <person name="Taylor D."/>
            <person name="Butler G."/>
            <person name="de Vries R.P."/>
            <person name="Allijn I.E."/>
            <person name="van den Brink J."/>
            <person name="Ushinsky S."/>
            <person name="Storms R."/>
            <person name="Powell A.J."/>
            <person name="Paulsen I.T."/>
            <person name="Elbourne L.D.H."/>
            <person name="Baker S.E."/>
            <person name="Magnuson J."/>
            <person name="LaBoissiere S."/>
            <person name="Clutterbuck A.J."/>
            <person name="Martinez D."/>
            <person name="Wogulis M."/>
            <person name="de Leon A.L."/>
            <person name="Rey M.W."/>
            <person name="Tsang A."/>
        </authorList>
    </citation>
    <scope>NUCLEOTIDE SEQUENCE [LARGE SCALE GENOMIC DNA]</scope>
    <source>
        <strain evidence="4">ATCC 38088 / NRRL 8126</strain>
    </source>
</reference>
<feature type="compositionally biased region" description="Polar residues" evidence="1">
    <location>
        <begin position="263"/>
        <end position="277"/>
    </location>
</feature>
<keyword evidence="2" id="KW-0812">Transmembrane</keyword>
<dbReference type="GeneID" id="11519056"/>
<dbReference type="EMBL" id="CP003009">
    <property type="protein sequence ID" value="AEO63342.1"/>
    <property type="molecule type" value="Genomic_DNA"/>
</dbReference>
<dbReference type="Proteomes" id="UP000008181">
    <property type="component" value="Chromosome 1"/>
</dbReference>
<feature type="compositionally biased region" description="Low complexity" evidence="1">
    <location>
        <begin position="144"/>
        <end position="231"/>
    </location>
</feature>
<evidence type="ECO:0000313" key="4">
    <source>
        <dbReference type="Proteomes" id="UP000008181"/>
    </source>
</evidence>
<feature type="compositionally biased region" description="Low complexity" evidence="1">
    <location>
        <begin position="88"/>
        <end position="98"/>
    </location>
</feature>
<dbReference type="AlphaFoldDB" id="G2QR88"/>
<feature type="region of interest" description="Disordered" evidence="1">
    <location>
        <begin position="132"/>
        <end position="232"/>
    </location>
</feature>
<evidence type="ECO:0000256" key="2">
    <source>
        <dbReference type="SAM" id="Phobius"/>
    </source>
</evidence>
<proteinExistence type="predicted"/>
<dbReference type="STRING" id="578455.G2QR88"/>
<name>G2QR88_THETT</name>
<feature type="transmembrane region" description="Helical" evidence="2">
    <location>
        <begin position="46"/>
        <end position="65"/>
    </location>
</feature>
<dbReference type="eggNOG" id="ENOG502SURR">
    <property type="taxonomic scope" value="Eukaryota"/>
</dbReference>
<dbReference type="KEGG" id="ttt:THITE_2149045"/>
<protein>
    <submittedName>
        <fullName evidence="3">Uncharacterized protein</fullName>
    </submittedName>
</protein>